<evidence type="ECO:0000256" key="2">
    <source>
        <dbReference type="ARBA" id="ARBA00006024"/>
    </source>
</evidence>
<dbReference type="Gene3D" id="3.40.1110.10">
    <property type="entry name" value="Calcium-transporting ATPase, cytoplasmic domain N"/>
    <property type="match status" value="1"/>
</dbReference>
<dbReference type="Gene3D" id="2.70.150.10">
    <property type="entry name" value="Calcium-transporting ATPase, cytoplasmic transduction domain A"/>
    <property type="match status" value="1"/>
</dbReference>
<dbReference type="GO" id="GO:0019829">
    <property type="term" value="F:ATPase-coupled monoatomic cation transmembrane transporter activity"/>
    <property type="evidence" value="ECO:0007669"/>
    <property type="project" value="InterPro"/>
</dbReference>
<feature type="transmembrane region" description="Helical" evidence="11">
    <location>
        <begin position="638"/>
        <end position="658"/>
    </location>
</feature>
<feature type="transmembrane region" description="Helical" evidence="11">
    <location>
        <begin position="21"/>
        <end position="41"/>
    </location>
</feature>
<dbReference type="NCBIfam" id="TIGR01494">
    <property type="entry name" value="ATPase_P-type"/>
    <property type="match status" value="1"/>
</dbReference>
<dbReference type="PANTHER" id="PTHR43079">
    <property type="entry name" value="PROBABLE CADMIUM/ZINC-TRANSPORTING ATPASE HMA1"/>
    <property type="match status" value="1"/>
</dbReference>
<evidence type="ECO:0000256" key="3">
    <source>
        <dbReference type="ARBA" id="ARBA00022692"/>
    </source>
</evidence>
<keyword evidence="4 11" id="KW-0479">Metal-binding</keyword>
<dbReference type="GO" id="GO:0005524">
    <property type="term" value="F:ATP binding"/>
    <property type="evidence" value="ECO:0007669"/>
    <property type="project" value="UniProtKB-UniRule"/>
</dbReference>
<reference evidence="14" key="1">
    <citation type="submission" date="2015-05" db="EMBL/GenBank/DDBJ databases">
        <title>Draft genome sequence of 'Candidatus Phytoplasma Pruni' strain CX, a plant pathogenic bacterium.</title>
        <authorList>
            <person name="Lee I.-M."/>
            <person name="Bottner-Parker K.D."/>
            <person name="Shao J."/>
            <person name="Gundersen-Rindal D.E."/>
            <person name="Zhao Y."/>
            <person name="Davis R.E."/>
        </authorList>
    </citation>
    <scope>NUCLEOTIDE SEQUENCE [LARGE SCALE GENOMIC DNA]</scope>
    <source>
        <strain evidence="14">CX</strain>
    </source>
</reference>
<evidence type="ECO:0000256" key="11">
    <source>
        <dbReference type="RuleBase" id="RU362081"/>
    </source>
</evidence>
<dbReference type="GO" id="GO:0005886">
    <property type="term" value="C:plasma membrane"/>
    <property type="evidence" value="ECO:0007669"/>
    <property type="project" value="UniProtKB-SubCell"/>
</dbReference>
<keyword evidence="3 11" id="KW-0812">Transmembrane</keyword>
<dbReference type="InterPro" id="IPR036412">
    <property type="entry name" value="HAD-like_sf"/>
</dbReference>
<dbReference type="Gene3D" id="3.40.50.1000">
    <property type="entry name" value="HAD superfamily/HAD-like"/>
    <property type="match status" value="1"/>
</dbReference>
<evidence type="ECO:0000256" key="6">
    <source>
        <dbReference type="ARBA" id="ARBA00022840"/>
    </source>
</evidence>
<feature type="domain" description="P-type ATPase A" evidence="12">
    <location>
        <begin position="143"/>
        <end position="243"/>
    </location>
</feature>
<evidence type="ECO:0000256" key="1">
    <source>
        <dbReference type="ARBA" id="ARBA00004651"/>
    </source>
</evidence>
<sequence length="673" mass="75836">MENYNNIYNNQEQTHKNQKTYFCLFICGLLLYILVFLPINFSGFLDNKKNYKLLLQYALTTFILFFTGCHVIIEGFVETYQDTKENKKFTPNVHILMTLGALGAIYLQNFNEAILLIIIFATANFLEEYIENKNQKEIKNLLKMAPTQARLLKENGEFELIEVEKLKIGDKVIVLNGDQIPSDGIIISGTSSIDESSITGESIPVDKKVGDKVLGSNINGNNTLIVEIIATVENNIFTKIIQLSYQMKNNMSKRATLINKLEPLYVKAIMLISVGILLFSQIIHYYFDSSIHYFEFTHIFNKSMVFLTVASPCALVASDVPATFASISHLAKNGILLKNGNSLSNLSNIKAIVFDKTGTLTTGKATVKEIFFHSEIEEKDKINYLTILSKMEQKSNHPLAFAINQYLSQSFTLNNFPEMQVDNLIGVGLESFHEGRQYKIAKYNSFLQVSEEIELKTKHLLEKGNTVLYFSDNGKIIMVIAILDVLRPEAEQMVNYFNENNIHTIMLTGDNEKTAMAIGKQLNVDYVLADCLPEDKSNKIIEIKSKYDYDMVAMVGDGINDAPALANSDVGITMQEGTDVAIDIADMVLMKNNLNKITYAHKVSKKLNSIIFQNIIFSIGVIVILSLTNFIADIKLPWAVFLHEISTILVLVNSLRILTNIKEKDQFPPFPTN</sequence>
<keyword evidence="8" id="KW-1278">Translocase</keyword>
<evidence type="ECO:0000313" key="13">
    <source>
        <dbReference type="EMBL" id="KOR75386.1"/>
    </source>
</evidence>
<dbReference type="PATRIC" id="fig|479893.3.peg.449"/>
<gene>
    <name evidence="13" type="primary">zntA</name>
    <name evidence="13" type="ORF">CPX_001646</name>
</gene>
<dbReference type="RefSeq" id="WP_053521508.1">
    <property type="nucleotide sequence ID" value="NZ_LHCF01000010.1"/>
</dbReference>
<comment type="caution">
    <text evidence="13">The sequence shown here is derived from an EMBL/GenBank/DDBJ whole genome shotgun (WGS) entry which is preliminary data.</text>
</comment>
<evidence type="ECO:0000256" key="4">
    <source>
        <dbReference type="ARBA" id="ARBA00022723"/>
    </source>
</evidence>
<evidence type="ECO:0000256" key="5">
    <source>
        <dbReference type="ARBA" id="ARBA00022741"/>
    </source>
</evidence>
<dbReference type="PRINTS" id="PR00120">
    <property type="entry name" value="HATPASE"/>
</dbReference>
<dbReference type="InterPro" id="IPR044492">
    <property type="entry name" value="P_typ_ATPase_HD_dom"/>
</dbReference>
<dbReference type="OrthoDB" id="9813266at2"/>
<feature type="transmembrane region" description="Helical" evidence="11">
    <location>
        <begin position="113"/>
        <end position="130"/>
    </location>
</feature>
<feature type="transmembrane region" description="Helical" evidence="11">
    <location>
        <begin position="89"/>
        <end position="107"/>
    </location>
</feature>
<feature type="transmembrane region" description="Helical" evidence="11">
    <location>
        <begin position="53"/>
        <end position="77"/>
    </location>
</feature>
<dbReference type="EMBL" id="LHCF01000010">
    <property type="protein sequence ID" value="KOR75386.1"/>
    <property type="molecule type" value="Genomic_DNA"/>
</dbReference>
<dbReference type="SFLD" id="SFLDF00027">
    <property type="entry name" value="p-type_atpase"/>
    <property type="match status" value="1"/>
</dbReference>
<dbReference type="STRING" id="479893.CPX_001646"/>
<dbReference type="InterPro" id="IPR051949">
    <property type="entry name" value="Cation_Transport_ATPase"/>
</dbReference>
<organism evidence="13 14">
    <name type="scientific">Candidatus Phytoplasma pruni</name>
    <dbReference type="NCBI Taxonomy" id="479893"/>
    <lineage>
        <taxon>Bacteria</taxon>
        <taxon>Bacillati</taxon>
        <taxon>Mycoplasmatota</taxon>
        <taxon>Mollicutes</taxon>
        <taxon>Acholeplasmatales</taxon>
        <taxon>Acholeplasmataceae</taxon>
        <taxon>Candidatus Phytoplasma</taxon>
        <taxon>16SrIII (X-disease group)</taxon>
    </lineage>
</organism>
<dbReference type="SUPFAM" id="SSF81665">
    <property type="entry name" value="Calcium ATPase, transmembrane domain M"/>
    <property type="match status" value="1"/>
</dbReference>
<protein>
    <submittedName>
        <fullName evidence="13">Cation uptake P-type ATPase</fullName>
    </submittedName>
</protein>
<accession>A0A0M1MZR8</accession>
<comment type="similarity">
    <text evidence="2 11">Belongs to the cation transport ATPase (P-type) (TC 3.A.3) family. Type IB subfamily.</text>
</comment>
<keyword evidence="6 11" id="KW-0067">ATP-binding</keyword>
<dbReference type="FunFam" id="2.70.150.10:FF:000002">
    <property type="entry name" value="Copper-transporting ATPase 1, putative"/>
    <property type="match status" value="1"/>
</dbReference>
<dbReference type="InterPro" id="IPR018303">
    <property type="entry name" value="ATPase_P-typ_P_site"/>
</dbReference>
<dbReference type="Pfam" id="PF00702">
    <property type="entry name" value="Hydrolase"/>
    <property type="match status" value="1"/>
</dbReference>
<dbReference type="SFLD" id="SFLDG00002">
    <property type="entry name" value="C1.7:_P-type_atpase_like"/>
    <property type="match status" value="1"/>
</dbReference>
<evidence type="ECO:0000259" key="12">
    <source>
        <dbReference type="Pfam" id="PF00122"/>
    </source>
</evidence>
<name>A0A0M1MZR8_9MOLU</name>
<dbReference type="InterPro" id="IPR059000">
    <property type="entry name" value="ATPase_P-type_domA"/>
</dbReference>
<dbReference type="InterPro" id="IPR027256">
    <property type="entry name" value="P-typ_ATPase_IB"/>
</dbReference>
<dbReference type="PANTHER" id="PTHR43079:SF1">
    <property type="entry name" value="CADMIUM_ZINC-TRANSPORTING ATPASE HMA1, CHLOROPLASTIC-RELATED"/>
    <property type="match status" value="1"/>
</dbReference>
<keyword evidence="5 11" id="KW-0547">Nucleotide-binding</keyword>
<dbReference type="GO" id="GO:0016887">
    <property type="term" value="F:ATP hydrolysis activity"/>
    <property type="evidence" value="ECO:0007669"/>
    <property type="project" value="InterPro"/>
</dbReference>
<evidence type="ECO:0000313" key="14">
    <source>
        <dbReference type="Proteomes" id="UP000037386"/>
    </source>
</evidence>
<proteinExistence type="inferred from homology"/>
<comment type="subcellular location">
    <subcellularLocation>
        <location evidence="1">Cell membrane</location>
        <topology evidence="1">Multi-pass membrane protein</topology>
    </subcellularLocation>
</comment>
<evidence type="ECO:0000256" key="8">
    <source>
        <dbReference type="ARBA" id="ARBA00022967"/>
    </source>
</evidence>
<dbReference type="InterPro" id="IPR023298">
    <property type="entry name" value="ATPase_P-typ_TM_dom_sf"/>
</dbReference>
<dbReference type="GO" id="GO:0046872">
    <property type="term" value="F:metal ion binding"/>
    <property type="evidence" value="ECO:0007669"/>
    <property type="project" value="UniProtKB-KW"/>
</dbReference>
<keyword evidence="11" id="KW-1003">Cell membrane</keyword>
<keyword evidence="7" id="KW-0460">Magnesium</keyword>
<dbReference type="InterPro" id="IPR001757">
    <property type="entry name" value="P_typ_ATPase"/>
</dbReference>
<dbReference type="InterPro" id="IPR023299">
    <property type="entry name" value="ATPase_P-typ_cyto_dom_N"/>
</dbReference>
<dbReference type="Pfam" id="PF00122">
    <property type="entry name" value="E1-E2_ATPase"/>
    <property type="match status" value="1"/>
</dbReference>
<dbReference type="PROSITE" id="PS00154">
    <property type="entry name" value="ATPASE_E1_E2"/>
    <property type="match status" value="1"/>
</dbReference>
<dbReference type="InterPro" id="IPR008250">
    <property type="entry name" value="ATPase_P-typ_transduc_dom_A_sf"/>
</dbReference>
<evidence type="ECO:0000256" key="10">
    <source>
        <dbReference type="ARBA" id="ARBA00023136"/>
    </source>
</evidence>
<keyword evidence="10 11" id="KW-0472">Membrane</keyword>
<dbReference type="SUPFAM" id="SSF81653">
    <property type="entry name" value="Calcium ATPase, transduction domain A"/>
    <property type="match status" value="1"/>
</dbReference>
<feature type="transmembrane region" description="Helical" evidence="11">
    <location>
        <begin position="264"/>
        <end position="287"/>
    </location>
</feature>
<dbReference type="AlphaFoldDB" id="A0A0M1MZR8"/>
<dbReference type="SFLD" id="SFLDS00003">
    <property type="entry name" value="Haloacid_Dehalogenase"/>
    <property type="match status" value="1"/>
</dbReference>
<dbReference type="Proteomes" id="UP000037386">
    <property type="component" value="Unassembled WGS sequence"/>
</dbReference>
<evidence type="ECO:0000256" key="7">
    <source>
        <dbReference type="ARBA" id="ARBA00022842"/>
    </source>
</evidence>
<evidence type="ECO:0000256" key="9">
    <source>
        <dbReference type="ARBA" id="ARBA00022989"/>
    </source>
</evidence>
<dbReference type="SUPFAM" id="SSF56784">
    <property type="entry name" value="HAD-like"/>
    <property type="match status" value="1"/>
</dbReference>
<feature type="transmembrane region" description="Helical" evidence="11">
    <location>
        <begin position="611"/>
        <end position="632"/>
    </location>
</feature>
<keyword evidence="9 11" id="KW-1133">Transmembrane helix</keyword>
<dbReference type="InterPro" id="IPR023214">
    <property type="entry name" value="HAD_sf"/>
</dbReference>
<dbReference type="NCBIfam" id="TIGR01525">
    <property type="entry name" value="ATPase-IB_hvy"/>
    <property type="match status" value="1"/>
</dbReference>
<dbReference type="PRINTS" id="PR00119">
    <property type="entry name" value="CATATPASE"/>
</dbReference>
<feature type="transmembrane region" description="Helical" evidence="11">
    <location>
        <begin position="299"/>
        <end position="317"/>
    </location>
</feature>